<accession>A0A3R6DAJ0</accession>
<reference evidence="1 4" key="2">
    <citation type="submission" date="2019-10" db="EMBL/GenBank/DDBJ databases">
        <title>Roseburia spp. ameliorate alcoholic fatty liver via restoration of gut barrier function.</title>
        <authorList>
            <person name="Seo B."/>
            <person name="Ko G."/>
        </authorList>
    </citation>
    <scope>NUCLEOTIDE SEQUENCE [LARGE SCALE GENOMIC DNA]</scope>
    <source>
        <strain evidence="1 4">SNUG30017</strain>
    </source>
</reference>
<dbReference type="EMBL" id="WGGT01000029">
    <property type="protein sequence ID" value="MVQ47286.1"/>
    <property type="molecule type" value="Genomic_DNA"/>
</dbReference>
<dbReference type="Proteomes" id="UP000284465">
    <property type="component" value="Unassembled WGS sequence"/>
</dbReference>
<gene>
    <name evidence="2" type="ORF">DW927_12225</name>
    <name evidence="1" type="ORF">GCK47_16740</name>
</gene>
<proteinExistence type="predicted"/>
<sequence length="231" mass="27119">MKQENGGNVQYNGKNFKTIDDDPDMGLGNKKCLQKDYYCGSHRVYLSEEDVKIKKCLCKPDVNMIGYHVCPNLKKMEEIMNRAGREKIHPLYEETEDEFFEDEIDENMVSRRLVSLDENGDYYVSIHACVTEDQRDMRFQWYIADSAAGLKKSPIDSQVYENITISSDTIREKYNGKWLGCRCDLEGKIYEIKRTYLTENFVDLIKTCQYQEITFYGKNGMLRDDVKYKDN</sequence>
<protein>
    <submittedName>
        <fullName evidence="2">Uncharacterized protein</fullName>
    </submittedName>
</protein>
<evidence type="ECO:0000313" key="4">
    <source>
        <dbReference type="Proteomes" id="UP000479531"/>
    </source>
</evidence>
<dbReference type="Proteomes" id="UP000479531">
    <property type="component" value="Unassembled WGS sequence"/>
</dbReference>
<dbReference type="AlphaFoldDB" id="A0A3R6DAJ0"/>
<comment type="caution">
    <text evidence="2">The sequence shown here is derived from an EMBL/GenBank/DDBJ whole genome shotgun (WGS) entry which is preliminary data.</text>
</comment>
<organism evidence="2 3">
    <name type="scientific">Roseburia intestinalis</name>
    <dbReference type="NCBI Taxonomy" id="166486"/>
    <lineage>
        <taxon>Bacteria</taxon>
        <taxon>Bacillati</taxon>
        <taxon>Bacillota</taxon>
        <taxon>Clostridia</taxon>
        <taxon>Lachnospirales</taxon>
        <taxon>Lachnospiraceae</taxon>
        <taxon>Roseburia</taxon>
    </lineage>
</organism>
<dbReference type="RefSeq" id="WP_118591823.1">
    <property type="nucleotide sequence ID" value="NZ_QSFP01000013.1"/>
</dbReference>
<evidence type="ECO:0000313" key="3">
    <source>
        <dbReference type="Proteomes" id="UP000284465"/>
    </source>
</evidence>
<evidence type="ECO:0000313" key="2">
    <source>
        <dbReference type="EMBL" id="RHA66296.1"/>
    </source>
</evidence>
<dbReference type="EMBL" id="QSFP01000013">
    <property type="protein sequence ID" value="RHA66296.1"/>
    <property type="molecule type" value="Genomic_DNA"/>
</dbReference>
<evidence type="ECO:0000313" key="1">
    <source>
        <dbReference type="EMBL" id="MVQ47286.1"/>
    </source>
</evidence>
<name>A0A3R6DAJ0_9FIRM</name>
<reference evidence="2 3" key="1">
    <citation type="submission" date="2018-08" db="EMBL/GenBank/DDBJ databases">
        <title>A genome reference for cultivated species of the human gut microbiota.</title>
        <authorList>
            <person name="Zou Y."/>
            <person name="Xue W."/>
            <person name="Luo G."/>
        </authorList>
    </citation>
    <scope>NUCLEOTIDE SEQUENCE [LARGE SCALE GENOMIC DNA]</scope>
    <source>
        <strain evidence="2 3">AM43-11</strain>
    </source>
</reference>